<reference evidence="2" key="1">
    <citation type="submission" date="2018-12" db="EMBL/GenBank/DDBJ databases">
        <authorList>
            <person name="Jaffe A."/>
        </authorList>
    </citation>
    <scope>NUCLEOTIDE SEQUENCE</scope>
</reference>
<dbReference type="InterPro" id="IPR042529">
    <property type="entry name" value="IF_2B-like_C"/>
</dbReference>
<gene>
    <name evidence="2" type="primary">e2b2</name>
</gene>
<dbReference type="SUPFAM" id="SSF100950">
    <property type="entry name" value="NagB/RpiA/CoA transferase-like"/>
    <property type="match status" value="1"/>
</dbReference>
<comment type="similarity">
    <text evidence="1">Belongs to the eIF-2B alpha/beta/delta subunits family.</text>
</comment>
<dbReference type="InterPro" id="IPR037171">
    <property type="entry name" value="NagB/RpiA_transferase-like"/>
</dbReference>
<dbReference type="EMBL" id="LR131690">
    <property type="protein sequence ID" value="VDS11078.1"/>
    <property type="molecule type" value="Genomic_DNA"/>
</dbReference>
<evidence type="ECO:0000256" key="1">
    <source>
        <dbReference type="RuleBase" id="RU003814"/>
    </source>
</evidence>
<evidence type="ECO:0000313" key="2">
    <source>
        <dbReference type="EMBL" id="VDS11078.1"/>
    </source>
</evidence>
<keyword evidence="2" id="KW-0413">Isomerase</keyword>
<dbReference type="InterPro" id="IPR000649">
    <property type="entry name" value="IF-2B-related"/>
</dbReference>
<dbReference type="GO" id="GO:0019509">
    <property type="term" value="P:L-methionine salvage from methylthioadenosine"/>
    <property type="evidence" value="ECO:0007669"/>
    <property type="project" value="TreeGrafter"/>
</dbReference>
<accession>A0A447IU76</accession>
<dbReference type="AlphaFoldDB" id="A0A447IU76"/>
<dbReference type="GO" id="GO:0046523">
    <property type="term" value="F:S-methyl-5-thioribose-1-phosphate isomerase activity"/>
    <property type="evidence" value="ECO:0007669"/>
    <property type="project" value="TreeGrafter"/>
</dbReference>
<dbReference type="Pfam" id="PF01008">
    <property type="entry name" value="IF-2B"/>
    <property type="match status" value="1"/>
</dbReference>
<name>A0A447IU76_9ARCH</name>
<dbReference type="PANTHER" id="PTHR43475">
    <property type="entry name" value="METHYLTHIORIBOSE-1-PHOSPHATE ISOMERASE"/>
    <property type="match status" value="1"/>
</dbReference>
<dbReference type="PANTHER" id="PTHR43475:SF2">
    <property type="entry name" value="RIBOSE 1,5-BISPHOSPHATE ISOMERASE"/>
    <property type="match status" value="1"/>
</dbReference>
<proteinExistence type="inferred from homology"/>
<organism evidence="2">
    <name type="scientific">uncultured Candidatus Pacearchaeota archaeon</name>
    <dbReference type="NCBI Taxonomy" id="2109283"/>
    <lineage>
        <taxon>Archaea</taxon>
        <taxon>Candidatus Pacearchaeota</taxon>
        <taxon>environmental samples</taxon>
    </lineage>
</organism>
<sequence>MDSFSKICRDIKSIKIQGASNVARAAVKAYSLKPTKKSKEILIKLRPTEPMVLNSLNILEKSSAERVLNHFDNAQEFINYYIHKLIPSKAVIFTHCHSNTLAKALISAHKSGKKFSVILTETRPLYQGHITAKQLLKAGIKVSLLIDSAMNEGIKKSDLILLGADAVTKKGVFNKIGSALISKISKDYKKPLYIVTDSWKISLNKIQIEKRSPKEIWNHFPKKVKIENFSFELIPPNQITKVVSEFGIIPYKKFIKESKKGLKNYGSL</sequence>
<protein>
    <submittedName>
        <fullName evidence="2">R15P Isomerase</fullName>
    </submittedName>
</protein>
<dbReference type="Gene3D" id="3.40.50.10470">
    <property type="entry name" value="Translation initiation factor eif-2b, domain 2"/>
    <property type="match status" value="1"/>
</dbReference>